<dbReference type="GO" id="GO:0005759">
    <property type="term" value="C:mitochondrial matrix"/>
    <property type="evidence" value="ECO:0007669"/>
    <property type="project" value="TreeGrafter"/>
</dbReference>
<feature type="compositionally biased region" description="Basic and acidic residues" evidence="1">
    <location>
        <begin position="862"/>
        <end position="873"/>
    </location>
</feature>
<reference evidence="2" key="1">
    <citation type="submission" date="2014-11" db="EMBL/GenBank/DDBJ databases">
        <authorList>
            <person name="Otto D Thomas"/>
            <person name="Naeem Raeece"/>
        </authorList>
    </citation>
    <scope>NUCLEOTIDE SEQUENCE</scope>
</reference>
<feature type="compositionally biased region" description="Basic and acidic residues" evidence="1">
    <location>
        <begin position="843"/>
        <end position="855"/>
    </location>
</feature>
<dbReference type="AlphaFoldDB" id="A0A0G4I4G5"/>
<evidence type="ECO:0000313" key="2">
    <source>
        <dbReference type="EMBL" id="CEM51861.1"/>
    </source>
</evidence>
<evidence type="ECO:0000256" key="1">
    <source>
        <dbReference type="SAM" id="MobiDB-lite"/>
    </source>
</evidence>
<gene>
    <name evidence="2" type="ORF">Cvel_1795</name>
</gene>
<sequence>MSSMRELEALGRMAGEGKATPSQEVHLHQLLQKTGRWRESLKEEERTQMDVSRVAQRAVGVCRSLSGAVKRNARFAGGVSQSSGGVASLLSLLETACDFLERWRREEETGRGGGEELPLKRVRREHCGLFDASAALMLSCANVSTAFPSLERRRVVDVCEKALQVAVRDETHAGAPSGLPGPNVDPRSFRLAATAVAKLSLLDSPSAAALARIGCGGNGVGGEGPLAFSDGDTLVNVAWAFSAMRAEVAEREALDLFRLISRRLTERGKGGKSVGESMELKDLALCLWAFAKAADSVVGLAKCAEMRAAVSLMMKRVIEWRGKVSALDVSNAAWALAKCPPALLNSDLRLQCWSTLVSFLSEPSVLSLLSARQLSVLGWACALIETSGGTASGEAKGVRGKLSAMASAERFLPVISNQLMEPKVKGGVGGKSRSLRLHDMSPQGLANVCWAHAKMGVWVPSRMVEAVVDWCLETDRAFLKGFGGAELANLSVAFARRHEEEGWRETAFLSPDVEGKANMLLSAIADVLVQPASREGEPKDQQVRLLVDSLSWSQTERVAWSLASRAGSIEASKFWNSLFSRVGFLCHAEGGLAEKSNGNQSYCKGLLRSPRDRASLATSLARSGEARASEALSVLCPLLTEDFERSVERWEKKRIGALREDGEEYGEGRGDSQIVTFRCAASTAWALGSLLYHDTRLLRAVASFAVRELSEFSLSALSQLCMNVSRLGFPHPALFIAATPRVIQLLGEEGGLSAQSGQHVAMFAWALAVQLALAERVGGGGRVEETGGLLDCLQGFLMQIEDGAPPRLTVRRPSPSAAVSERAFVVGRKREKLEGQSKGSGQLREKRGGIKHEGCRGVLSVSERKEREIDHAPLRPPRRSQAGPSTSLAGHSLAEPVSPSEDLPPQLTVPLSLKPPGYAMLWQSALAASSSLLHTPSGLDFDSGSPRKVGVSGSPVLEAFGHWGDVGVFGCMERVASAFPLIGARAQEHLSSRVREAEMGSGARFAHSSLQGEVAGVLRSIVSSPSSLESLGLVSLEVEEEAQIGKSGRSPVDFLLRGQQGNGGSLKLVALEVDGEPHFCKNVWGRPTGATVLRDFLIRSESREMEMKFNAGWAYAIVSQIDWKRQESLDAKRNLLLTILKRQLDPSDSL</sequence>
<dbReference type="GO" id="GO:1901259">
    <property type="term" value="P:chloroplast rRNA processing"/>
    <property type="evidence" value="ECO:0007669"/>
    <property type="project" value="TreeGrafter"/>
</dbReference>
<dbReference type="PANTHER" id="PTHR21228">
    <property type="entry name" value="FAST LEU-RICH DOMAIN-CONTAINING"/>
    <property type="match status" value="1"/>
</dbReference>
<name>A0A0G4I4G5_9ALVE</name>
<organism evidence="2">
    <name type="scientific">Chromera velia CCMP2878</name>
    <dbReference type="NCBI Taxonomy" id="1169474"/>
    <lineage>
        <taxon>Eukaryota</taxon>
        <taxon>Sar</taxon>
        <taxon>Alveolata</taxon>
        <taxon>Colpodellida</taxon>
        <taxon>Chromeraceae</taxon>
        <taxon>Chromera</taxon>
    </lineage>
</organism>
<evidence type="ECO:0008006" key="3">
    <source>
        <dbReference type="Google" id="ProtNLM"/>
    </source>
</evidence>
<feature type="region of interest" description="Disordered" evidence="1">
    <location>
        <begin position="829"/>
        <end position="909"/>
    </location>
</feature>
<dbReference type="PANTHER" id="PTHR21228:SF40">
    <property type="entry name" value="LD45607P"/>
    <property type="match status" value="1"/>
</dbReference>
<dbReference type="GO" id="GO:0000963">
    <property type="term" value="P:mitochondrial RNA processing"/>
    <property type="evidence" value="ECO:0007669"/>
    <property type="project" value="TreeGrafter"/>
</dbReference>
<accession>A0A0G4I4G5</accession>
<dbReference type="VEuPathDB" id="CryptoDB:Cvel_1795"/>
<dbReference type="GO" id="GO:0009507">
    <property type="term" value="C:chloroplast"/>
    <property type="evidence" value="ECO:0007669"/>
    <property type="project" value="GOC"/>
</dbReference>
<dbReference type="GO" id="GO:0044528">
    <property type="term" value="P:regulation of mitochondrial mRNA stability"/>
    <property type="evidence" value="ECO:0007669"/>
    <property type="project" value="TreeGrafter"/>
</dbReference>
<protein>
    <recommendedName>
        <fullName evidence="3">RAP domain-containing protein</fullName>
    </recommendedName>
</protein>
<proteinExistence type="predicted"/>
<dbReference type="InterPro" id="IPR050870">
    <property type="entry name" value="FAST_kinase"/>
</dbReference>
<dbReference type="EMBL" id="CDMZ01005076">
    <property type="protein sequence ID" value="CEM51861.1"/>
    <property type="molecule type" value="Genomic_DNA"/>
</dbReference>
<dbReference type="GO" id="GO:0035770">
    <property type="term" value="C:ribonucleoprotein granule"/>
    <property type="evidence" value="ECO:0007669"/>
    <property type="project" value="TreeGrafter"/>
</dbReference>
<dbReference type="GO" id="GO:0003723">
    <property type="term" value="F:RNA binding"/>
    <property type="evidence" value="ECO:0007669"/>
    <property type="project" value="TreeGrafter"/>
</dbReference>